<dbReference type="PATRIC" id="fig|158899.10.peg.3556"/>
<proteinExistence type="predicted"/>
<accession>A0A127PER2</accession>
<protein>
    <submittedName>
        <fullName evidence="1">Uncharacterized protein</fullName>
    </submittedName>
</protein>
<dbReference type="Proteomes" id="UP000072421">
    <property type="component" value="Chromosome"/>
</dbReference>
<evidence type="ECO:0000313" key="1">
    <source>
        <dbReference type="EMBL" id="AMO96205.1"/>
    </source>
</evidence>
<reference evidence="1 2" key="1">
    <citation type="submission" date="2015-11" db="EMBL/GenBank/DDBJ databases">
        <title>Exploring the genomic traits of fungus-feeding bacterial genus Collimonas.</title>
        <authorList>
            <person name="Song C."/>
            <person name="Schmidt R."/>
            <person name="de Jager V."/>
            <person name="Krzyzanowska D."/>
            <person name="Jongedijk E."/>
            <person name="Cankar K."/>
            <person name="Beekwilder J."/>
            <person name="van Veen A."/>
            <person name="de Boer W."/>
            <person name="van Veen J.A."/>
            <person name="Garbeva P."/>
        </authorList>
    </citation>
    <scope>NUCLEOTIDE SEQUENCE [LARGE SCALE GENOMIC DNA]</scope>
    <source>
        <strain evidence="1 2">Ter6</strain>
    </source>
</reference>
<organism evidence="1">
    <name type="scientific">Collimonas fungivorans</name>
    <dbReference type="NCBI Taxonomy" id="158899"/>
    <lineage>
        <taxon>Bacteria</taxon>
        <taxon>Pseudomonadati</taxon>
        <taxon>Pseudomonadota</taxon>
        <taxon>Betaproteobacteria</taxon>
        <taxon>Burkholderiales</taxon>
        <taxon>Oxalobacteraceae</taxon>
        <taxon>Collimonas</taxon>
    </lineage>
</organism>
<dbReference type="EMBL" id="CP013232">
    <property type="protein sequence ID" value="AMO96205.1"/>
    <property type="molecule type" value="Genomic_DNA"/>
</dbReference>
<name>A0A127PER2_9BURK</name>
<evidence type="ECO:0000313" key="2">
    <source>
        <dbReference type="Proteomes" id="UP000072421"/>
    </source>
</evidence>
<sequence>MNQAIPAAWRFSSLPAAVSRKIQVPALPFPSHTYRQPTLPVQKDFMMRITVDAASVAELRRVIVSTCGDLMIYMRVKPVDHASKMKFWLCLSKNSIDAVIGNIMRALPQAEFGRITPLLPA</sequence>
<gene>
    <name evidence="1" type="ORF">CFter6_3572</name>
</gene>
<dbReference type="AlphaFoldDB" id="A0A127PER2"/>